<name>X5DQK5_9CORY</name>
<protein>
    <submittedName>
        <fullName evidence="2">Putative membrane protein</fullName>
    </submittedName>
</protein>
<evidence type="ECO:0000313" key="3">
    <source>
        <dbReference type="Proteomes" id="UP000023703"/>
    </source>
</evidence>
<dbReference type="AlphaFoldDB" id="X5DQK5"/>
<feature type="transmembrane region" description="Helical" evidence="1">
    <location>
        <begin position="59"/>
        <end position="78"/>
    </location>
</feature>
<feature type="transmembrane region" description="Helical" evidence="1">
    <location>
        <begin position="26"/>
        <end position="47"/>
    </location>
</feature>
<evidence type="ECO:0000313" key="2">
    <source>
        <dbReference type="EMBL" id="AHW63564.1"/>
    </source>
</evidence>
<keyword evidence="1" id="KW-0812">Transmembrane</keyword>
<dbReference type="EMBL" id="CP006842">
    <property type="protein sequence ID" value="AHW63564.1"/>
    <property type="molecule type" value="Genomic_DNA"/>
</dbReference>
<evidence type="ECO:0000256" key="1">
    <source>
        <dbReference type="SAM" id="Phobius"/>
    </source>
</evidence>
<dbReference type="KEGG" id="cgy:CGLY_05580"/>
<keyword evidence="3" id="KW-1185">Reference proteome</keyword>
<gene>
    <name evidence="2" type="ORF">CGLY_05580</name>
</gene>
<dbReference type="RefSeq" id="WP_038547200.1">
    <property type="nucleotide sequence ID" value="NZ_CP006842.1"/>
</dbReference>
<organism evidence="2 3">
    <name type="scientific">Corynebacterium glyciniphilum AJ 3170</name>
    <dbReference type="NCBI Taxonomy" id="1404245"/>
    <lineage>
        <taxon>Bacteria</taxon>
        <taxon>Bacillati</taxon>
        <taxon>Actinomycetota</taxon>
        <taxon>Actinomycetes</taxon>
        <taxon>Mycobacteriales</taxon>
        <taxon>Corynebacteriaceae</taxon>
        <taxon>Corynebacterium</taxon>
    </lineage>
</organism>
<dbReference type="Proteomes" id="UP000023703">
    <property type="component" value="Chromosome"/>
</dbReference>
<dbReference type="OrthoDB" id="9933588at2"/>
<keyword evidence="1" id="KW-0472">Membrane</keyword>
<sequence>MFLVSLVLGPLLIGAAWLCHVLRTGGVFSCVSLLFLGTVLIFLDVVVSVSDFDEVTTAGAVTNGIVALVAAVVCAYSLKVFTAR</sequence>
<reference evidence="2 3" key="1">
    <citation type="journal article" date="2015" name="Int. J. Syst. Evol. Microbiol.">
        <title>Revisiting Corynebacterium glyciniphilum (ex Kubota et al., 1972) sp. nov., nom. rev., isolated from putrefied banana.</title>
        <authorList>
            <person name="Al-Dilaimi A."/>
            <person name="Bednarz H."/>
            <person name="Lomker A."/>
            <person name="Niehaus K."/>
            <person name="Kalinowski J."/>
            <person name="Ruckert C."/>
        </authorList>
    </citation>
    <scope>NUCLEOTIDE SEQUENCE [LARGE SCALE GENOMIC DNA]</scope>
    <source>
        <strain evidence="2">AJ 3170</strain>
    </source>
</reference>
<dbReference type="HOGENOM" id="CLU_2521931_0_0_11"/>
<keyword evidence="1" id="KW-1133">Transmembrane helix</keyword>
<proteinExistence type="predicted"/>
<accession>X5DQK5</accession>
<dbReference type="STRING" id="1404245.CGLY_05580"/>